<evidence type="ECO:0000256" key="8">
    <source>
        <dbReference type="PROSITE-ProRule" id="PRU00108"/>
    </source>
</evidence>
<dbReference type="SMART" id="SM00340">
    <property type="entry name" value="HALZ"/>
    <property type="match status" value="1"/>
</dbReference>
<dbReference type="SMART" id="SM00389">
    <property type="entry name" value="HOX"/>
    <property type="match status" value="1"/>
</dbReference>
<protein>
    <recommendedName>
        <fullName evidence="11">Homeobox domain-containing protein</fullName>
    </recommendedName>
</protein>
<dbReference type="Pfam" id="PF02183">
    <property type="entry name" value="HALZ"/>
    <property type="match status" value="1"/>
</dbReference>
<dbReference type="GO" id="GO:0000981">
    <property type="term" value="F:DNA-binding transcription factor activity, RNA polymerase II-specific"/>
    <property type="evidence" value="ECO:0007669"/>
    <property type="project" value="InterPro"/>
</dbReference>
<reference evidence="12" key="2">
    <citation type="journal article" date="2022" name="Hortic Res">
        <title>The genome of Dioscorea zingiberensis sheds light on the biosynthesis, origin and evolution of the medicinally important diosgenin saponins.</title>
        <authorList>
            <person name="Li Y."/>
            <person name="Tan C."/>
            <person name="Li Z."/>
            <person name="Guo J."/>
            <person name="Li S."/>
            <person name="Chen X."/>
            <person name="Wang C."/>
            <person name="Dai X."/>
            <person name="Yang H."/>
            <person name="Song W."/>
            <person name="Hou L."/>
            <person name="Xu J."/>
            <person name="Tong Z."/>
            <person name="Xu A."/>
            <person name="Yuan X."/>
            <person name="Wang W."/>
            <person name="Yang Q."/>
            <person name="Chen L."/>
            <person name="Sun Z."/>
            <person name="Wang K."/>
            <person name="Pan B."/>
            <person name="Chen J."/>
            <person name="Bao Y."/>
            <person name="Liu F."/>
            <person name="Qi X."/>
            <person name="Gang D.R."/>
            <person name="Wen J."/>
            <person name="Li J."/>
        </authorList>
    </citation>
    <scope>NUCLEOTIDE SEQUENCE</scope>
    <source>
        <strain evidence="12">Dzin_1.0</strain>
    </source>
</reference>
<evidence type="ECO:0000256" key="1">
    <source>
        <dbReference type="ARBA" id="ARBA00004123"/>
    </source>
</evidence>
<dbReference type="PANTHER" id="PTHR45714">
    <property type="entry name" value="HOMEOBOX-LEUCINE ZIPPER PROTEIN HAT14"/>
    <property type="match status" value="1"/>
</dbReference>
<dbReference type="CDD" id="cd00086">
    <property type="entry name" value="homeodomain"/>
    <property type="match status" value="1"/>
</dbReference>
<dbReference type="SUPFAM" id="SSF46689">
    <property type="entry name" value="Homeodomain-like"/>
    <property type="match status" value="1"/>
</dbReference>
<keyword evidence="4 8" id="KW-0238">DNA-binding</keyword>
<dbReference type="GO" id="GO:0005634">
    <property type="term" value="C:nucleus"/>
    <property type="evidence" value="ECO:0007669"/>
    <property type="project" value="UniProtKB-SubCell"/>
</dbReference>
<feature type="DNA-binding region" description="Homeobox" evidence="8">
    <location>
        <begin position="100"/>
        <end position="159"/>
    </location>
</feature>
<gene>
    <name evidence="12" type="ORF">J5N97_008621</name>
</gene>
<evidence type="ECO:0000256" key="7">
    <source>
        <dbReference type="ARBA" id="ARBA00023242"/>
    </source>
</evidence>
<comment type="caution">
    <text evidence="12">The sequence shown here is derived from an EMBL/GenBank/DDBJ whole genome shotgun (WGS) entry which is preliminary data.</text>
</comment>
<accession>A0A9D5CVK7</accession>
<dbReference type="InterPro" id="IPR009057">
    <property type="entry name" value="Homeodomain-like_sf"/>
</dbReference>
<dbReference type="Gene3D" id="1.10.10.60">
    <property type="entry name" value="Homeodomain-like"/>
    <property type="match status" value="1"/>
</dbReference>
<evidence type="ECO:0000256" key="3">
    <source>
        <dbReference type="ARBA" id="ARBA00023015"/>
    </source>
</evidence>
<dbReference type="FunFam" id="1.10.10.60:FF:000577">
    <property type="entry name" value="Homeobox-leucine zipper protein 18"/>
    <property type="match status" value="1"/>
</dbReference>
<dbReference type="InterPro" id="IPR003106">
    <property type="entry name" value="Leu_zip_homeo"/>
</dbReference>
<dbReference type="Proteomes" id="UP001085076">
    <property type="component" value="Miscellaneous, Linkage group lg02"/>
</dbReference>
<organism evidence="12 13">
    <name type="scientific">Dioscorea zingiberensis</name>
    <dbReference type="NCBI Taxonomy" id="325984"/>
    <lineage>
        <taxon>Eukaryota</taxon>
        <taxon>Viridiplantae</taxon>
        <taxon>Streptophyta</taxon>
        <taxon>Embryophyta</taxon>
        <taxon>Tracheophyta</taxon>
        <taxon>Spermatophyta</taxon>
        <taxon>Magnoliopsida</taxon>
        <taxon>Liliopsida</taxon>
        <taxon>Dioscoreales</taxon>
        <taxon>Dioscoreaceae</taxon>
        <taxon>Dioscorea</taxon>
    </lineage>
</organism>
<comment type="similarity">
    <text evidence="2">Belongs to the HD-ZIP homeobox family. Class II subfamily.</text>
</comment>
<dbReference type="InterPro" id="IPR050762">
    <property type="entry name" value="HD-ZIP_Homeobox_LZ_Class_II"/>
</dbReference>
<evidence type="ECO:0000259" key="11">
    <source>
        <dbReference type="PROSITE" id="PS50071"/>
    </source>
</evidence>
<evidence type="ECO:0000256" key="10">
    <source>
        <dbReference type="SAM" id="MobiDB-lite"/>
    </source>
</evidence>
<dbReference type="PANTHER" id="PTHR45714:SF34">
    <property type="entry name" value="HOMEOBOX-LEUCINE ZIPPER PROTEIN HAT9"/>
    <property type="match status" value="1"/>
</dbReference>
<sequence length="245" mass="28167">MDKGIEDVCDTGLGLGLSYKESVSISIDQQWRRGTPVEPSLTLGLSGDPFGSESKAKQPQFSRWKYCFSVKRKKDMREDEAETHEKVLTGRASDEEEDGGARKKLRLTKEQSSLLEKSFKEHTTLTPKQKQALAKHLDLRPRQVEVWFQNRRARTKLKQTEVDCVFLKKCFETLTDENRRLQKELQELKRLKYFQPSTHMKIATTTLRMCPKCDKTTGRDEDGAGNIAPSPKPLFFNYFTHSATC</sequence>
<keyword evidence="5 8" id="KW-0371">Homeobox</keyword>
<name>A0A9D5CVK7_9LILI</name>
<dbReference type="Pfam" id="PF00046">
    <property type="entry name" value="Homeodomain"/>
    <property type="match status" value="1"/>
</dbReference>
<evidence type="ECO:0000256" key="4">
    <source>
        <dbReference type="ARBA" id="ARBA00023125"/>
    </source>
</evidence>
<keyword evidence="7 8" id="KW-0539">Nucleus</keyword>
<keyword evidence="3" id="KW-0805">Transcription regulation</keyword>
<proteinExistence type="inferred from homology"/>
<evidence type="ECO:0000256" key="2">
    <source>
        <dbReference type="ARBA" id="ARBA00006074"/>
    </source>
</evidence>
<dbReference type="PROSITE" id="PS00027">
    <property type="entry name" value="HOMEOBOX_1"/>
    <property type="match status" value="1"/>
</dbReference>
<evidence type="ECO:0000313" key="13">
    <source>
        <dbReference type="Proteomes" id="UP001085076"/>
    </source>
</evidence>
<dbReference type="EMBL" id="JAGGNH010000002">
    <property type="protein sequence ID" value="KAJ0980366.1"/>
    <property type="molecule type" value="Genomic_DNA"/>
</dbReference>
<dbReference type="InterPro" id="IPR001356">
    <property type="entry name" value="HD"/>
</dbReference>
<evidence type="ECO:0000313" key="12">
    <source>
        <dbReference type="EMBL" id="KAJ0980366.1"/>
    </source>
</evidence>
<dbReference type="AlphaFoldDB" id="A0A9D5CVK7"/>
<evidence type="ECO:0000256" key="5">
    <source>
        <dbReference type="ARBA" id="ARBA00023155"/>
    </source>
</evidence>
<comment type="subcellular location">
    <subcellularLocation>
        <location evidence="1 8 9">Nucleus</location>
    </subcellularLocation>
</comment>
<evidence type="ECO:0000256" key="9">
    <source>
        <dbReference type="RuleBase" id="RU000682"/>
    </source>
</evidence>
<reference evidence="12" key="1">
    <citation type="submission" date="2021-03" db="EMBL/GenBank/DDBJ databases">
        <authorList>
            <person name="Li Z."/>
            <person name="Yang C."/>
        </authorList>
    </citation>
    <scope>NUCLEOTIDE SEQUENCE</scope>
    <source>
        <strain evidence="12">Dzin_1.0</strain>
        <tissue evidence="12">Leaf</tissue>
    </source>
</reference>
<dbReference type="InterPro" id="IPR017970">
    <property type="entry name" value="Homeobox_CS"/>
</dbReference>
<dbReference type="PROSITE" id="PS50071">
    <property type="entry name" value="HOMEOBOX_2"/>
    <property type="match status" value="1"/>
</dbReference>
<dbReference type="OrthoDB" id="6159439at2759"/>
<evidence type="ECO:0000256" key="6">
    <source>
        <dbReference type="ARBA" id="ARBA00023163"/>
    </source>
</evidence>
<feature type="region of interest" description="Disordered" evidence="10">
    <location>
        <begin position="78"/>
        <end position="103"/>
    </location>
</feature>
<keyword evidence="6" id="KW-0804">Transcription</keyword>
<keyword evidence="13" id="KW-1185">Reference proteome</keyword>
<dbReference type="GO" id="GO:0043565">
    <property type="term" value="F:sequence-specific DNA binding"/>
    <property type="evidence" value="ECO:0007669"/>
    <property type="project" value="InterPro"/>
</dbReference>
<feature type="domain" description="Homeobox" evidence="11">
    <location>
        <begin position="98"/>
        <end position="158"/>
    </location>
</feature>